<feature type="compositionally biased region" description="Polar residues" evidence="1">
    <location>
        <begin position="618"/>
        <end position="630"/>
    </location>
</feature>
<dbReference type="InterPro" id="IPR050550">
    <property type="entry name" value="SEC23_SEC24_subfamily"/>
</dbReference>
<organism evidence="2 3">
    <name type="scientific">Lymnaea stagnalis</name>
    <name type="common">Great pond snail</name>
    <name type="synonym">Helix stagnalis</name>
    <dbReference type="NCBI Taxonomy" id="6523"/>
    <lineage>
        <taxon>Eukaryota</taxon>
        <taxon>Metazoa</taxon>
        <taxon>Spiralia</taxon>
        <taxon>Lophotrochozoa</taxon>
        <taxon>Mollusca</taxon>
        <taxon>Gastropoda</taxon>
        <taxon>Heterobranchia</taxon>
        <taxon>Euthyneura</taxon>
        <taxon>Panpulmonata</taxon>
        <taxon>Hygrophila</taxon>
        <taxon>Lymnaeoidea</taxon>
        <taxon>Lymnaeidae</taxon>
        <taxon>Lymnaea</taxon>
    </lineage>
</organism>
<evidence type="ECO:0000313" key="3">
    <source>
        <dbReference type="Proteomes" id="UP001497497"/>
    </source>
</evidence>
<dbReference type="PANTHER" id="PTHR13803">
    <property type="entry name" value="SEC24-RELATED PROTEIN"/>
    <property type="match status" value="1"/>
</dbReference>
<feature type="compositionally biased region" description="Acidic residues" evidence="1">
    <location>
        <begin position="12"/>
        <end position="30"/>
    </location>
</feature>
<evidence type="ECO:0008006" key="4">
    <source>
        <dbReference type="Google" id="ProtNLM"/>
    </source>
</evidence>
<dbReference type="SUPFAM" id="SSF53300">
    <property type="entry name" value="vWA-like"/>
    <property type="match status" value="1"/>
</dbReference>
<comment type="caution">
    <text evidence="2">The sequence shown here is derived from an EMBL/GenBank/DDBJ whole genome shotgun (WGS) entry which is preliminary data.</text>
</comment>
<dbReference type="Proteomes" id="UP001497497">
    <property type="component" value="Unassembled WGS sequence"/>
</dbReference>
<protein>
    <recommendedName>
        <fullName evidence="4">VWFA domain-containing protein</fullName>
    </recommendedName>
</protein>
<keyword evidence="3" id="KW-1185">Reference proteome</keyword>
<dbReference type="PANTHER" id="PTHR13803:SF36">
    <property type="entry name" value="TYPE A VON WILLEBRAND FACTOR DOMAIN-CONTAINING PROTEIN"/>
    <property type="match status" value="1"/>
</dbReference>
<feature type="region of interest" description="Disordered" evidence="1">
    <location>
        <begin position="1"/>
        <end position="35"/>
    </location>
</feature>
<sequence length="793" mass="88492">MDFGSDLIFLDEGNEVEEEEQQESEEEEERIYEAKNDYGPSHGVFVAGFECEIMEYDESGTETPVTFAGTEEKKLPKKKNINTNTISLTMSSLREPPEQVRCLSEMIKCDNPRCEAVFSDVDKCDDDMEWNCRFCGMRNRPCKRPLINTQDVLYVNDLEKKPNMDQVKEDHKIIFVVDTSGSMGRTMTVQRKSEILKEIVAKELEDYHKMMQQYGVQIDPNQQTNEVSWLQAVKAAIIEQMLLLKENHPHRFVGLITFSDVVTIHGDAWSLPIHLEGGQLQDYPELLRLGQQHGQLSPISACCRNIEERIRLLNADGQTALGPALVVAQGMASDSKGSKIIVCTDGIANIGIGNLENASADSDKFYENIISKGKSWGLSMSVLSFDNCQLSKLGKVAEETGGIVDLIKPTELGGRLQSELNRTTIATNAFIKFVVHKSMYIQVVNENEKESTYMHQIGNIQMDKKIPFCFASRLSNPSNQINQVPDQQLQLPQQKHHHQQPPQNYLNVSGAPIMIITGDQNVCPMHGIINRPGRNHSPLTITELPPDSNDSATGPLPITGPKQTDDGKSQIALMNQGRANKSADTQERDHLLGEMPLGGVQNLGANNFGNRDEKSNEPAPSTSSDQTSVKSCDEPIPSTSSDNVQAAASSPPMDTNELNGFPFQVQIYYQDMNGVEAWRVWTKVKPVTNNRKEAEASINYDITTTSFIQNSAKLLLSLHEHHKLTDLKVEAGKITDQIRSMTSQKKNMDNNLYRKLSEFSDLASEIANSRNGIITEETVSKLFKVQALRDVRG</sequence>
<accession>A0AAV2GYI2</accession>
<gene>
    <name evidence="2" type="ORF">GSLYS_00000662001</name>
</gene>
<dbReference type="GO" id="GO:0090110">
    <property type="term" value="P:COPII-coated vesicle cargo loading"/>
    <property type="evidence" value="ECO:0007669"/>
    <property type="project" value="TreeGrafter"/>
</dbReference>
<dbReference type="GO" id="GO:0000149">
    <property type="term" value="F:SNARE binding"/>
    <property type="evidence" value="ECO:0007669"/>
    <property type="project" value="TreeGrafter"/>
</dbReference>
<evidence type="ECO:0000256" key="1">
    <source>
        <dbReference type="SAM" id="MobiDB-lite"/>
    </source>
</evidence>
<evidence type="ECO:0000313" key="2">
    <source>
        <dbReference type="EMBL" id="CAL1526485.1"/>
    </source>
</evidence>
<reference evidence="2 3" key="1">
    <citation type="submission" date="2024-04" db="EMBL/GenBank/DDBJ databases">
        <authorList>
            <consortium name="Genoscope - CEA"/>
            <person name="William W."/>
        </authorList>
    </citation>
    <scope>NUCLEOTIDE SEQUENCE [LARGE SCALE GENOMIC DNA]</scope>
</reference>
<proteinExistence type="predicted"/>
<dbReference type="Gene3D" id="3.40.50.410">
    <property type="entry name" value="von Willebrand factor, type A domain"/>
    <property type="match status" value="1"/>
</dbReference>
<feature type="region of interest" description="Disordered" evidence="1">
    <location>
        <begin position="594"/>
        <end position="657"/>
    </location>
</feature>
<dbReference type="InterPro" id="IPR036465">
    <property type="entry name" value="vWFA_dom_sf"/>
</dbReference>
<feature type="compositionally biased region" description="Polar residues" evidence="1">
    <location>
        <begin position="637"/>
        <end position="657"/>
    </location>
</feature>
<name>A0AAV2GYI2_LYMST</name>
<dbReference type="GO" id="GO:0070971">
    <property type="term" value="C:endoplasmic reticulum exit site"/>
    <property type="evidence" value="ECO:0007669"/>
    <property type="project" value="TreeGrafter"/>
</dbReference>
<dbReference type="EMBL" id="CAXITT010000006">
    <property type="protein sequence ID" value="CAL1526485.1"/>
    <property type="molecule type" value="Genomic_DNA"/>
</dbReference>
<feature type="region of interest" description="Disordered" evidence="1">
    <location>
        <begin position="533"/>
        <end position="568"/>
    </location>
</feature>
<dbReference type="GO" id="GO:0030127">
    <property type="term" value="C:COPII vesicle coat"/>
    <property type="evidence" value="ECO:0007669"/>
    <property type="project" value="TreeGrafter"/>
</dbReference>
<dbReference type="AlphaFoldDB" id="A0AAV2GYI2"/>
<dbReference type="GO" id="GO:0008270">
    <property type="term" value="F:zinc ion binding"/>
    <property type="evidence" value="ECO:0007669"/>
    <property type="project" value="TreeGrafter"/>
</dbReference>